<dbReference type="Pfam" id="PF07690">
    <property type="entry name" value="MFS_1"/>
    <property type="match status" value="1"/>
</dbReference>
<dbReference type="AlphaFoldDB" id="A0A1Y2CR65"/>
<dbReference type="GO" id="GO:0022857">
    <property type="term" value="F:transmembrane transporter activity"/>
    <property type="evidence" value="ECO:0007669"/>
    <property type="project" value="InterPro"/>
</dbReference>
<dbReference type="InterPro" id="IPR020846">
    <property type="entry name" value="MFS_dom"/>
</dbReference>
<evidence type="ECO:0000256" key="2">
    <source>
        <dbReference type="ARBA" id="ARBA00022448"/>
    </source>
</evidence>
<protein>
    <submittedName>
        <fullName evidence="9">MFS general substrate transporter</fullName>
    </submittedName>
</protein>
<dbReference type="FunFam" id="1.20.1720.10:FF:000004">
    <property type="entry name" value="EmrB/QacA family drug resistance transporter"/>
    <property type="match status" value="1"/>
</dbReference>
<feature type="transmembrane region" description="Helical" evidence="7">
    <location>
        <begin position="440"/>
        <end position="459"/>
    </location>
</feature>
<keyword evidence="5 7" id="KW-1133">Transmembrane helix</keyword>
<dbReference type="InterPro" id="IPR011701">
    <property type="entry name" value="MFS"/>
</dbReference>
<evidence type="ECO:0000259" key="8">
    <source>
        <dbReference type="PROSITE" id="PS50850"/>
    </source>
</evidence>
<name>A0A1Y2CR65_9FUNG</name>
<dbReference type="PRINTS" id="PR01036">
    <property type="entry name" value="TCRTETB"/>
</dbReference>
<dbReference type="InterPro" id="IPR036259">
    <property type="entry name" value="MFS_trans_sf"/>
</dbReference>
<evidence type="ECO:0000256" key="4">
    <source>
        <dbReference type="ARBA" id="ARBA00022692"/>
    </source>
</evidence>
<dbReference type="SUPFAM" id="SSF103473">
    <property type="entry name" value="MFS general substrate transporter"/>
    <property type="match status" value="1"/>
</dbReference>
<dbReference type="PANTHER" id="PTHR23501">
    <property type="entry name" value="MAJOR FACILITATOR SUPERFAMILY"/>
    <property type="match status" value="1"/>
</dbReference>
<keyword evidence="3" id="KW-1003">Cell membrane</keyword>
<dbReference type="PANTHER" id="PTHR23501:SF198">
    <property type="entry name" value="AZOLE RESISTANCE PROTEIN 1-RELATED"/>
    <property type="match status" value="1"/>
</dbReference>
<dbReference type="Gene3D" id="1.20.1250.20">
    <property type="entry name" value="MFS general substrate transporter like domains"/>
    <property type="match status" value="1"/>
</dbReference>
<feature type="transmembrane region" description="Helical" evidence="7">
    <location>
        <begin position="270"/>
        <end position="295"/>
    </location>
</feature>
<dbReference type="GO" id="GO:0005886">
    <property type="term" value="C:plasma membrane"/>
    <property type="evidence" value="ECO:0007669"/>
    <property type="project" value="UniProtKB-SubCell"/>
</dbReference>
<feature type="transmembrane region" description="Helical" evidence="7">
    <location>
        <begin position="415"/>
        <end position="433"/>
    </location>
</feature>
<dbReference type="EMBL" id="MCGO01000009">
    <property type="protein sequence ID" value="ORY49447.1"/>
    <property type="molecule type" value="Genomic_DNA"/>
</dbReference>
<dbReference type="CDD" id="cd17502">
    <property type="entry name" value="MFS_Azr1_MDR_like"/>
    <property type="match status" value="1"/>
</dbReference>
<feature type="transmembrane region" description="Helical" evidence="7">
    <location>
        <begin position="120"/>
        <end position="138"/>
    </location>
</feature>
<feature type="transmembrane region" description="Helical" evidence="7">
    <location>
        <begin position="316"/>
        <end position="336"/>
    </location>
</feature>
<dbReference type="PROSITE" id="PS50850">
    <property type="entry name" value="MFS"/>
    <property type="match status" value="1"/>
</dbReference>
<feature type="transmembrane region" description="Helical" evidence="7">
    <location>
        <begin position="177"/>
        <end position="195"/>
    </location>
</feature>
<keyword evidence="4 7" id="KW-0812">Transmembrane</keyword>
<gene>
    <name evidence="9" type="ORF">BCR33DRAFT_713769</name>
</gene>
<sequence>MSAASTVNDEASFVIADKEIESIPPDAASTVSEPTVDMADGPSIHLSRLQFVLVFVGLALAVFIYSLDQTIVAVALQAIAGEFNSLDQISWVGTAYFMTATAFIPVYGQLADVFGRKATFLLAIAIFELGSLLCGAATNMNMLIGARAIAGSGGSGIFSLAMVIIGDCTKAIDRGKYLGLITSTYGFASIIGPMIGGVFVDHVGWRWVFYINLPIGLLTVIAVVVFLPFPPNTQSGKRMEALGKIDWLGTFLLVTCVCCILIPIQNGGSLYAWNSATVISLFTVGFVLAAVLVYVEVYIAKYPLLPPALFKTQYTLATFIVSFCDGGSFFILAFYLPLWFQIVLGSSATNAGIHIIPYMVGTIISSVVWQQIVYMFIAGIGIGTGFQMCMVSAQVSVTPDKLASATSTNNFMNSVGLSVGIALCSAIFNGNLASNIASSLAARNVTLVLPVGIPEAIVYQDPSVIHNPAYFVPGSELQKALVSGYLNTLSVLFYLPLGFSGIWIVACLFCKREKIPRGTAEVVAIA</sequence>
<proteinExistence type="predicted"/>
<feature type="transmembrane region" description="Helical" evidence="7">
    <location>
        <begin position="491"/>
        <end position="510"/>
    </location>
</feature>
<reference evidence="9 10" key="1">
    <citation type="submission" date="2016-07" db="EMBL/GenBank/DDBJ databases">
        <title>Pervasive Adenine N6-methylation of Active Genes in Fungi.</title>
        <authorList>
            <consortium name="DOE Joint Genome Institute"/>
            <person name="Mondo S.J."/>
            <person name="Dannebaum R.O."/>
            <person name="Kuo R.C."/>
            <person name="Labutti K."/>
            <person name="Haridas S."/>
            <person name="Kuo A."/>
            <person name="Salamov A."/>
            <person name="Ahrendt S.R."/>
            <person name="Lipzen A."/>
            <person name="Sullivan W."/>
            <person name="Andreopoulos W.B."/>
            <person name="Clum A."/>
            <person name="Lindquist E."/>
            <person name="Daum C."/>
            <person name="Ramamoorthy G.K."/>
            <person name="Gryganskyi A."/>
            <person name="Culley D."/>
            <person name="Magnuson J.K."/>
            <person name="James T.Y."/>
            <person name="O'Malley M.A."/>
            <person name="Stajich J.E."/>
            <person name="Spatafora J.W."/>
            <person name="Visel A."/>
            <person name="Grigoriev I.V."/>
        </authorList>
    </citation>
    <scope>NUCLEOTIDE SEQUENCE [LARGE SCALE GENOMIC DNA]</scope>
    <source>
        <strain evidence="9 10">JEL800</strain>
    </source>
</reference>
<feature type="transmembrane region" description="Helical" evidence="7">
    <location>
        <begin position="372"/>
        <end position="395"/>
    </location>
</feature>
<dbReference type="OrthoDB" id="2147446at2759"/>
<organism evidence="9 10">
    <name type="scientific">Rhizoclosmatium globosum</name>
    <dbReference type="NCBI Taxonomy" id="329046"/>
    <lineage>
        <taxon>Eukaryota</taxon>
        <taxon>Fungi</taxon>
        <taxon>Fungi incertae sedis</taxon>
        <taxon>Chytridiomycota</taxon>
        <taxon>Chytridiomycota incertae sedis</taxon>
        <taxon>Chytridiomycetes</taxon>
        <taxon>Chytridiales</taxon>
        <taxon>Chytriomycetaceae</taxon>
        <taxon>Rhizoclosmatium</taxon>
    </lineage>
</organism>
<evidence type="ECO:0000313" key="9">
    <source>
        <dbReference type="EMBL" id="ORY49447.1"/>
    </source>
</evidence>
<keyword evidence="6 7" id="KW-0472">Membrane</keyword>
<evidence type="ECO:0000256" key="6">
    <source>
        <dbReference type="ARBA" id="ARBA00023136"/>
    </source>
</evidence>
<evidence type="ECO:0000256" key="1">
    <source>
        <dbReference type="ARBA" id="ARBA00004651"/>
    </source>
</evidence>
<dbReference type="STRING" id="329046.A0A1Y2CR65"/>
<comment type="subcellular location">
    <subcellularLocation>
        <location evidence="1">Cell membrane</location>
        <topology evidence="1">Multi-pass membrane protein</topology>
    </subcellularLocation>
</comment>
<evidence type="ECO:0000256" key="3">
    <source>
        <dbReference type="ARBA" id="ARBA00022475"/>
    </source>
</evidence>
<keyword evidence="2" id="KW-0813">Transport</keyword>
<feature type="transmembrane region" description="Helical" evidence="7">
    <location>
        <begin position="207"/>
        <end position="229"/>
    </location>
</feature>
<dbReference type="Proteomes" id="UP000193642">
    <property type="component" value="Unassembled WGS sequence"/>
</dbReference>
<evidence type="ECO:0000256" key="7">
    <source>
        <dbReference type="SAM" id="Phobius"/>
    </source>
</evidence>
<feature type="domain" description="Major facilitator superfamily (MFS) profile" evidence="8">
    <location>
        <begin position="54"/>
        <end position="456"/>
    </location>
</feature>
<feature type="transmembrane region" description="Helical" evidence="7">
    <location>
        <begin position="241"/>
        <end position="264"/>
    </location>
</feature>
<feature type="transmembrane region" description="Helical" evidence="7">
    <location>
        <begin position="51"/>
        <end position="76"/>
    </location>
</feature>
<accession>A0A1Y2CR65</accession>
<keyword evidence="10" id="KW-1185">Reference proteome</keyword>
<evidence type="ECO:0000256" key="5">
    <source>
        <dbReference type="ARBA" id="ARBA00022989"/>
    </source>
</evidence>
<evidence type="ECO:0000313" key="10">
    <source>
        <dbReference type="Proteomes" id="UP000193642"/>
    </source>
</evidence>
<comment type="caution">
    <text evidence="9">The sequence shown here is derived from an EMBL/GenBank/DDBJ whole genome shotgun (WGS) entry which is preliminary data.</text>
</comment>
<feature type="transmembrane region" description="Helical" evidence="7">
    <location>
        <begin position="88"/>
        <end position="108"/>
    </location>
</feature>
<feature type="transmembrane region" description="Helical" evidence="7">
    <location>
        <begin position="144"/>
        <end position="165"/>
    </location>
</feature>